<keyword evidence="2" id="KW-1133">Transmembrane helix</keyword>
<dbReference type="Pfam" id="PF09851">
    <property type="entry name" value="SHOCT"/>
    <property type="match status" value="1"/>
</dbReference>
<feature type="transmembrane region" description="Helical" evidence="2">
    <location>
        <begin position="170"/>
        <end position="190"/>
    </location>
</feature>
<evidence type="ECO:0000256" key="1">
    <source>
        <dbReference type="SAM" id="MobiDB-lite"/>
    </source>
</evidence>
<name>A0ABV5MSJ1_9ACTN</name>
<organism evidence="4 5">
    <name type="scientific">Dactylosporangium vinaceum</name>
    <dbReference type="NCBI Taxonomy" id="53362"/>
    <lineage>
        <taxon>Bacteria</taxon>
        <taxon>Bacillati</taxon>
        <taxon>Actinomycetota</taxon>
        <taxon>Actinomycetes</taxon>
        <taxon>Micromonosporales</taxon>
        <taxon>Micromonosporaceae</taxon>
        <taxon>Dactylosporangium</taxon>
    </lineage>
</organism>
<feature type="region of interest" description="Disordered" evidence="1">
    <location>
        <begin position="71"/>
        <end position="104"/>
    </location>
</feature>
<gene>
    <name evidence="4" type="ORF">ACFFTR_53045</name>
</gene>
<feature type="domain" description="SHOCT" evidence="3">
    <location>
        <begin position="248"/>
        <end position="273"/>
    </location>
</feature>
<accession>A0ABV5MSJ1</accession>
<feature type="transmembrane region" description="Helical" evidence="2">
    <location>
        <begin position="128"/>
        <end position="150"/>
    </location>
</feature>
<dbReference type="RefSeq" id="WP_246656323.1">
    <property type="nucleotide sequence ID" value="NZ_CP061913.1"/>
</dbReference>
<evidence type="ECO:0000313" key="5">
    <source>
        <dbReference type="Proteomes" id="UP001589608"/>
    </source>
</evidence>
<feature type="compositionally biased region" description="Low complexity" evidence="1">
    <location>
        <begin position="82"/>
        <end position="103"/>
    </location>
</feature>
<dbReference type="InterPro" id="IPR018649">
    <property type="entry name" value="SHOCT"/>
</dbReference>
<sequence>MILKPVQASPRPVQGLLDRVLRVMNRPEHPVAVRPQLVQQRPDQEAEGVTITGPRRRQQLHRIGLADPIQSLPRNTAHHPHATATPTTVAGTSTRSSGSGDSRIPYATTRVEHLDLYGHRVMYRVRSIIGFLLGVACVGVALFALFQLIRGGSCASGGNHVSARQCPPGTGTWAFILPLAIIGSLASFILGRLRFGPPAPVPPPQRHSRPFAAAPPFGTLVTINEGQLFTAGPSTAQPAPTTDPLVRLTMLQSLRDSGALSPAEYEQAKAKILAEM</sequence>
<proteinExistence type="predicted"/>
<evidence type="ECO:0000313" key="4">
    <source>
        <dbReference type="EMBL" id="MFB9451846.1"/>
    </source>
</evidence>
<dbReference type="Proteomes" id="UP001589608">
    <property type="component" value="Unassembled WGS sequence"/>
</dbReference>
<keyword evidence="2" id="KW-0472">Membrane</keyword>
<evidence type="ECO:0000259" key="3">
    <source>
        <dbReference type="Pfam" id="PF09851"/>
    </source>
</evidence>
<keyword evidence="2" id="KW-0812">Transmembrane</keyword>
<comment type="caution">
    <text evidence="4">The sequence shown here is derived from an EMBL/GenBank/DDBJ whole genome shotgun (WGS) entry which is preliminary data.</text>
</comment>
<protein>
    <submittedName>
        <fullName evidence="4">SHOCT domain-containing protein</fullName>
    </submittedName>
</protein>
<reference evidence="4 5" key="1">
    <citation type="submission" date="2024-09" db="EMBL/GenBank/DDBJ databases">
        <authorList>
            <person name="Sun Q."/>
            <person name="Mori K."/>
        </authorList>
    </citation>
    <scope>NUCLEOTIDE SEQUENCE [LARGE SCALE GENOMIC DNA]</scope>
    <source>
        <strain evidence="4 5">JCM 3307</strain>
    </source>
</reference>
<evidence type="ECO:0000256" key="2">
    <source>
        <dbReference type="SAM" id="Phobius"/>
    </source>
</evidence>
<keyword evidence="5" id="KW-1185">Reference proteome</keyword>
<dbReference type="EMBL" id="JBHMCA010000093">
    <property type="protein sequence ID" value="MFB9451846.1"/>
    <property type="molecule type" value="Genomic_DNA"/>
</dbReference>